<evidence type="ECO:0000313" key="2">
    <source>
        <dbReference type="EMBL" id="GLJ79568.1"/>
    </source>
</evidence>
<feature type="transmembrane region" description="Helical" evidence="1">
    <location>
        <begin position="47"/>
        <end position="65"/>
    </location>
</feature>
<evidence type="ECO:0000256" key="1">
    <source>
        <dbReference type="SAM" id="Phobius"/>
    </source>
</evidence>
<gene>
    <name evidence="2" type="ORF">GCM10017586_12500</name>
</gene>
<dbReference type="AlphaFoldDB" id="A0A9W6HGV6"/>
<dbReference type="EMBL" id="BSEO01000003">
    <property type="protein sequence ID" value="GLJ79568.1"/>
    <property type="molecule type" value="Genomic_DNA"/>
</dbReference>
<feature type="transmembrane region" description="Helical" evidence="1">
    <location>
        <begin position="77"/>
        <end position="95"/>
    </location>
</feature>
<name>A0A9W6HGV6_9MICO</name>
<dbReference type="Proteomes" id="UP001142317">
    <property type="component" value="Unassembled WGS sequence"/>
</dbReference>
<proteinExistence type="predicted"/>
<protein>
    <submittedName>
        <fullName evidence="2">Uncharacterized protein</fullName>
    </submittedName>
</protein>
<sequence length="137" mass="14765">MRERPVSRKTAIGWSVSYAAMAAVLVAGAIWAVFAPVSENLAVLPRILFPVATFFTVAAAVAFARRDPKAPTRWKDLARPVLAFITVLLSMLSALHPLWALGGVLGAGAATWVGLAGGWWERSIFRDEDAETIEDAM</sequence>
<feature type="transmembrane region" description="Helical" evidence="1">
    <location>
        <begin position="101"/>
        <end position="120"/>
    </location>
</feature>
<evidence type="ECO:0000313" key="3">
    <source>
        <dbReference type="Proteomes" id="UP001142317"/>
    </source>
</evidence>
<reference evidence="2" key="2">
    <citation type="submission" date="2023-01" db="EMBL/GenBank/DDBJ databases">
        <authorList>
            <person name="Sun Q."/>
            <person name="Evtushenko L."/>
        </authorList>
    </citation>
    <scope>NUCLEOTIDE SEQUENCE</scope>
    <source>
        <strain evidence="2">VKM Ac-1447</strain>
    </source>
</reference>
<organism evidence="2 3">
    <name type="scientific">Microbacterium imperiale</name>
    <dbReference type="NCBI Taxonomy" id="33884"/>
    <lineage>
        <taxon>Bacteria</taxon>
        <taxon>Bacillati</taxon>
        <taxon>Actinomycetota</taxon>
        <taxon>Actinomycetes</taxon>
        <taxon>Micrococcales</taxon>
        <taxon>Microbacteriaceae</taxon>
        <taxon>Microbacterium</taxon>
    </lineage>
</organism>
<keyword evidence="1" id="KW-0472">Membrane</keyword>
<feature type="transmembrane region" description="Helical" evidence="1">
    <location>
        <begin position="12"/>
        <end position="35"/>
    </location>
</feature>
<keyword evidence="1" id="KW-1133">Transmembrane helix</keyword>
<keyword evidence="3" id="KW-1185">Reference proteome</keyword>
<keyword evidence="1" id="KW-0812">Transmembrane</keyword>
<accession>A0A9W6HGV6</accession>
<comment type="caution">
    <text evidence="2">The sequence shown here is derived from an EMBL/GenBank/DDBJ whole genome shotgun (WGS) entry which is preliminary data.</text>
</comment>
<reference evidence="2" key="1">
    <citation type="journal article" date="2014" name="Int. J. Syst. Evol. Microbiol.">
        <title>Complete genome sequence of Corynebacterium casei LMG S-19264T (=DSM 44701T), isolated from a smear-ripened cheese.</title>
        <authorList>
            <consortium name="US DOE Joint Genome Institute (JGI-PGF)"/>
            <person name="Walter F."/>
            <person name="Albersmeier A."/>
            <person name="Kalinowski J."/>
            <person name="Ruckert C."/>
        </authorList>
    </citation>
    <scope>NUCLEOTIDE SEQUENCE</scope>
    <source>
        <strain evidence="2">VKM Ac-1447</strain>
    </source>
</reference>
<dbReference type="RefSeq" id="WP_210006336.1">
    <property type="nucleotide sequence ID" value="NZ_BSEO01000003.1"/>
</dbReference>